<feature type="compositionally biased region" description="Basic and acidic residues" evidence="6">
    <location>
        <begin position="1"/>
        <end position="11"/>
    </location>
</feature>
<comment type="caution">
    <text evidence="8">The sequence shown here is derived from an EMBL/GenBank/DDBJ whole genome shotgun (WGS) entry which is preliminary data.</text>
</comment>
<dbReference type="AlphaFoldDB" id="A0AAW4PDB2"/>
<gene>
    <name evidence="8" type="ORF">EGH23_12470</name>
</gene>
<feature type="domain" description="ABC transporter substrate-binding protein PnrA-like" evidence="7">
    <location>
        <begin position="93"/>
        <end position="389"/>
    </location>
</feature>
<keyword evidence="3" id="KW-0732">Signal</keyword>
<comment type="subcellular location">
    <subcellularLocation>
        <location evidence="1">Cell membrane</location>
    </subcellularLocation>
</comment>
<dbReference type="Pfam" id="PF02608">
    <property type="entry name" value="Bmp"/>
    <property type="match status" value="1"/>
</dbReference>
<feature type="region of interest" description="Disordered" evidence="6">
    <location>
        <begin position="1"/>
        <end position="23"/>
    </location>
</feature>
<reference evidence="8 9" key="1">
    <citation type="submission" date="2021-06" db="EMBL/GenBank/DDBJ databases">
        <title>Halomicroarcula sp. a new haloarchaeum isolated from saline soil.</title>
        <authorList>
            <person name="Duran-Viseras A."/>
            <person name="Sanchez-Porro C."/>
            <person name="Ventosa A."/>
        </authorList>
    </citation>
    <scope>NUCLEOTIDE SEQUENCE [LARGE SCALE GENOMIC DNA]</scope>
    <source>
        <strain evidence="8 9">F27</strain>
    </source>
</reference>
<evidence type="ECO:0000256" key="6">
    <source>
        <dbReference type="SAM" id="MobiDB-lite"/>
    </source>
</evidence>
<feature type="compositionally biased region" description="Gly residues" evidence="6">
    <location>
        <begin position="53"/>
        <end position="87"/>
    </location>
</feature>
<dbReference type="PANTHER" id="PTHR34296:SF2">
    <property type="entry name" value="ABC TRANSPORTER GUANOSINE-BINDING PROTEIN NUPN"/>
    <property type="match status" value="1"/>
</dbReference>
<keyword evidence="5" id="KW-0449">Lipoprotein</keyword>
<organism evidence="8 9">
    <name type="scientific">Haloarcula nitratireducens</name>
    <dbReference type="NCBI Taxonomy" id="2487749"/>
    <lineage>
        <taxon>Archaea</taxon>
        <taxon>Methanobacteriati</taxon>
        <taxon>Methanobacteriota</taxon>
        <taxon>Stenosarchaea group</taxon>
        <taxon>Halobacteria</taxon>
        <taxon>Halobacteriales</taxon>
        <taxon>Haloarculaceae</taxon>
        <taxon>Haloarcula</taxon>
    </lineage>
</organism>
<evidence type="ECO:0000256" key="3">
    <source>
        <dbReference type="ARBA" id="ARBA00022729"/>
    </source>
</evidence>
<dbReference type="InterPro" id="IPR050957">
    <property type="entry name" value="BMP_lipoprotein"/>
</dbReference>
<dbReference type="GO" id="GO:0005886">
    <property type="term" value="C:plasma membrane"/>
    <property type="evidence" value="ECO:0007669"/>
    <property type="project" value="UniProtKB-SubCell"/>
</dbReference>
<sequence>MTNKTGDDDRTTPAYRRRLTASDVDRRAILKSGAALLGTAGLAGCLTDDGDGGGDGGDGGGGDGTAGDGTGTDDGTTTGDGGGGGGTTNIAIVSSPAGFGDRAFNDLALEGLQNAAEEYDIELQQVEETDQSQYGTVQSRLAESQNPDYDLIVLVSYNHTQALQTNAEEYPDQRWMLINAHVEQPNVAGYTWANHEMSFQAGVLAGTMTTRELSHEGNTLNPDNATIGFVGGVDGALINAFERSYVAGAEWVNEDVGVRVGYIGNYTDTQTANNIASSQYDAGADIVYHAAAAAGQGVFQAAQDAQRFAVGVDADQSVTLPDYQDVIMGSAVKYINRGTSEVAQAVVEDNWESVQGPNVLGLEENAVEVVLGQAVGPKLPDVVTQNLEESKQAIVGGDVTVPCTAGGCQD</sequence>
<keyword evidence="4" id="KW-0472">Membrane</keyword>
<dbReference type="Proteomes" id="UP001430455">
    <property type="component" value="Unassembled WGS sequence"/>
</dbReference>
<evidence type="ECO:0000313" key="8">
    <source>
        <dbReference type="EMBL" id="MBX0295691.1"/>
    </source>
</evidence>
<evidence type="ECO:0000259" key="7">
    <source>
        <dbReference type="Pfam" id="PF02608"/>
    </source>
</evidence>
<dbReference type="EMBL" id="RKLT01000004">
    <property type="protein sequence ID" value="MBX0295691.1"/>
    <property type="molecule type" value="Genomic_DNA"/>
</dbReference>
<proteinExistence type="predicted"/>
<evidence type="ECO:0000256" key="2">
    <source>
        <dbReference type="ARBA" id="ARBA00022475"/>
    </source>
</evidence>
<evidence type="ECO:0000256" key="4">
    <source>
        <dbReference type="ARBA" id="ARBA00023136"/>
    </source>
</evidence>
<keyword evidence="9" id="KW-1185">Reference proteome</keyword>
<evidence type="ECO:0000313" key="9">
    <source>
        <dbReference type="Proteomes" id="UP001430455"/>
    </source>
</evidence>
<name>A0AAW4PDB2_9EURY</name>
<dbReference type="Gene3D" id="3.40.50.2300">
    <property type="match status" value="2"/>
</dbReference>
<protein>
    <submittedName>
        <fullName evidence="8">BMP family ABC transporter substrate-binding protein</fullName>
    </submittedName>
</protein>
<keyword evidence="2" id="KW-1003">Cell membrane</keyword>
<accession>A0AAW4PDB2</accession>
<dbReference type="PANTHER" id="PTHR34296">
    <property type="entry name" value="TRANSCRIPTIONAL ACTIVATOR PROTEIN MED"/>
    <property type="match status" value="1"/>
</dbReference>
<feature type="region of interest" description="Disordered" evidence="6">
    <location>
        <begin position="45"/>
        <end position="89"/>
    </location>
</feature>
<evidence type="ECO:0000256" key="5">
    <source>
        <dbReference type="ARBA" id="ARBA00023288"/>
    </source>
</evidence>
<dbReference type="InterPro" id="IPR003760">
    <property type="entry name" value="PnrA-like"/>
</dbReference>
<evidence type="ECO:0000256" key="1">
    <source>
        <dbReference type="ARBA" id="ARBA00004236"/>
    </source>
</evidence>